<dbReference type="InterPro" id="IPR003593">
    <property type="entry name" value="AAA+_ATPase"/>
</dbReference>
<sequence length="348" mass="40093">MLERACKLVLERFRNCAHEIELSEKAYELRRALVELTELYRDTDPNSQLWVDQVRSERDSSSIELQDFLQTWDYEIRPCGWFENWRVVDVFKGHASEIAGLGPNELSTLCQAVYRMNRRVVNQRHVVDQIFETLVSEKRINTCPRGLFFLLGRSGGGKSEIAKAVAEHWYCDATRLVEIDMSDYAEPQSESEAFDLSEWSNKKFQVLWNILAEIVAKRPYSVILLDKINKASSSITRDLVEVLSNNLASNDIERSLVDLSNSIIFMTSSVGSNHLSLACRRYNRSEEVRKEFKRDPWEFFKNHDGTLKYNGRERALAEARKFFGGDLLRIPGKAGSQATRLRAPTVLN</sequence>
<keyword evidence="1" id="KW-0547">Nucleotide-binding</keyword>
<dbReference type="GO" id="GO:0016887">
    <property type="term" value="F:ATP hydrolysis activity"/>
    <property type="evidence" value="ECO:0007669"/>
    <property type="project" value="InterPro"/>
</dbReference>
<dbReference type="SMART" id="SM00382">
    <property type="entry name" value="AAA"/>
    <property type="match status" value="1"/>
</dbReference>
<dbReference type="InterPro" id="IPR001270">
    <property type="entry name" value="ClpA/B"/>
</dbReference>
<dbReference type="InterPro" id="IPR027417">
    <property type="entry name" value="P-loop_NTPase"/>
</dbReference>
<evidence type="ECO:0000256" key="1">
    <source>
        <dbReference type="ARBA" id="ARBA00022741"/>
    </source>
</evidence>
<accession>A0A830BQZ2</accession>
<keyword evidence="2" id="KW-0067">ATP-binding</keyword>
<evidence type="ECO:0000313" key="5">
    <source>
        <dbReference type="Proteomes" id="UP000653305"/>
    </source>
</evidence>
<dbReference type="GO" id="GO:0005737">
    <property type="term" value="C:cytoplasm"/>
    <property type="evidence" value="ECO:0007669"/>
    <property type="project" value="TreeGrafter"/>
</dbReference>
<dbReference type="GO" id="GO:0034605">
    <property type="term" value="P:cellular response to heat"/>
    <property type="evidence" value="ECO:0007669"/>
    <property type="project" value="TreeGrafter"/>
</dbReference>
<dbReference type="Pfam" id="PF07724">
    <property type="entry name" value="AAA_2"/>
    <property type="match status" value="1"/>
</dbReference>
<reference evidence="4" key="1">
    <citation type="submission" date="2020-07" db="EMBL/GenBank/DDBJ databases">
        <title>Ethylene signaling mediates host invasion by parasitic plants.</title>
        <authorList>
            <person name="Yoshida S."/>
        </authorList>
    </citation>
    <scope>NUCLEOTIDE SEQUENCE</scope>
    <source>
        <strain evidence="4">Okayama</strain>
    </source>
</reference>
<dbReference type="PANTHER" id="PTHR11638:SF18">
    <property type="entry name" value="HEAT SHOCK PROTEIN 104"/>
    <property type="match status" value="1"/>
</dbReference>
<feature type="domain" description="AAA+ ATPase" evidence="3">
    <location>
        <begin position="144"/>
        <end position="292"/>
    </location>
</feature>
<dbReference type="AlphaFoldDB" id="A0A830BQZ2"/>
<organism evidence="4 5">
    <name type="scientific">Phtheirospermum japonicum</name>
    <dbReference type="NCBI Taxonomy" id="374723"/>
    <lineage>
        <taxon>Eukaryota</taxon>
        <taxon>Viridiplantae</taxon>
        <taxon>Streptophyta</taxon>
        <taxon>Embryophyta</taxon>
        <taxon>Tracheophyta</taxon>
        <taxon>Spermatophyta</taxon>
        <taxon>Magnoliopsida</taxon>
        <taxon>eudicotyledons</taxon>
        <taxon>Gunneridae</taxon>
        <taxon>Pentapetalae</taxon>
        <taxon>asterids</taxon>
        <taxon>lamiids</taxon>
        <taxon>Lamiales</taxon>
        <taxon>Orobanchaceae</taxon>
        <taxon>Orobanchaceae incertae sedis</taxon>
        <taxon>Phtheirospermum</taxon>
    </lineage>
</organism>
<dbReference type="PRINTS" id="PR00300">
    <property type="entry name" value="CLPPROTEASEA"/>
</dbReference>
<evidence type="ECO:0000259" key="3">
    <source>
        <dbReference type="SMART" id="SM00382"/>
    </source>
</evidence>
<evidence type="ECO:0000313" key="4">
    <source>
        <dbReference type="EMBL" id="GFP89950.1"/>
    </source>
</evidence>
<evidence type="ECO:0000256" key="2">
    <source>
        <dbReference type="ARBA" id="ARBA00022840"/>
    </source>
</evidence>
<dbReference type="Proteomes" id="UP000653305">
    <property type="component" value="Unassembled WGS sequence"/>
</dbReference>
<dbReference type="PANTHER" id="PTHR11638">
    <property type="entry name" value="ATP-DEPENDENT CLP PROTEASE"/>
    <property type="match status" value="1"/>
</dbReference>
<dbReference type="InterPro" id="IPR003959">
    <property type="entry name" value="ATPase_AAA_core"/>
</dbReference>
<gene>
    <name evidence="4" type="ORF">PHJA_001138800</name>
</gene>
<dbReference type="SUPFAM" id="SSF52540">
    <property type="entry name" value="P-loop containing nucleoside triphosphate hydrolases"/>
    <property type="match status" value="1"/>
</dbReference>
<protein>
    <submittedName>
        <fullName evidence="4">Chaperone protein clpb1</fullName>
    </submittedName>
</protein>
<keyword evidence="5" id="KW-1185">Reference proteome</keyword>
<comment type="caution">
    <text evidence="4">The sequence shown here is derived from an EMBL/GenBank/DDBJ whole genome shotgun (WGS) entry which is preliminary data.</text>
</comment>
<dbReference type="EMBL" id="BMAC01000205">
    <property type="protein sequence ID" value="GFP89950.1"/>
    <property type="molecule type" value="Genomic_DNA"/>
</dbReference>
<name>A0A830BQZ2_9LAMI</name>
<dbReference type="InterPro" id="IPR050130">
    <property type="entry name" value="ClpA_ClpB"/>
</dbReference>
<dbReference type="GO" id="GO:0005524">
    <property type="term" value="F:ATP binding"/>
    <property type="evidence" value="ECO:0007669"/>
    <property type="project" value="UniProtKB-KW"/>
</dbReference>
<dbReference type="OrthoDB" id="882087at2759"/>
<dbReference type="Gene3D" id="3.40.50.300">
    <property type="entry name" value="P-loop containing nucleotide triphosphate hydrolases"/>
    <property type="match status" value="1"/>
</dbReference>
<proteinExistence type="predicted"/>